<dbReference type="SUPFAM" id="SSF53850">
    <property type="entry name" value="Periplasmic binding protein-like II"/>
    <property type="match status" value="1"/>
</dbReference>
<dbReference type="Proteomes" id="UP000184603">
    <property type="component" value="Unassembled WGS sequence"/>
</dbReference>
<dbReference type="AlphaFoldDB" id="A0A1M7YHQ2"/>
<dbReference type="PRINTS" id="PR00039">
    <property type="entry name" value="HTHLYSR"/>
</dbReference>
<dbReference type="PANTHER" id="PTHR30126">
    <property type="entry name" value="HTH-TYPE TRANSCRIPTIONAL REGULATOR"/>
    <property type="match status" value="1"/>
</dbReference>
<protein>
    <submittedName>
        <fullName evidence="6">Transcriptional regulator, LysR family</fullName>
    </submittedName>
</protein>
<dbReference type="CDD" id="cd08420">
    <property type="entry name" value="PBP2_CysL_like"/>
    <property type="match status" value="1"/>
</dbReference>
<evidence type="ECO:0000313" key="6">
    <source>
        <dbReference type="EMBL" id="SHO52185.1"/>
    </source>
</evidence>
<sequence>MSITLRQLEIFIAVAETAQVTKASKKLFVTQSAVSMALAELENQLGGSLFDRHGRSLLLNARGRYLLPLAKDITCQVSNIESIMSERNDTLQGRIDVVASTTLGNYILPYLIGAFKRVHPRVHVNMLVHNTKNAEQLVMDGSCDVGYVEGLLGKNAELKVRPWFQDELVILCGPTDPMAHNEYFDLETDLTEKKWIMREPGSGTDATFREKMRDYLDKINVVMEMGHPEAIKRAVESGAGIACLSSLSVCRETEHGWIKTLKIKGLDMKRQLKIIQRKDKELTDELAEFMNFCDVMNDCKEDRVCLSSPWKLQSLLARQSAQKR</sequence>
<dbReference type="Pfam" id="PF03466">
    <property type="entry name" value="LysR_substrate"/>
    <property type="match status" value="1"/>
</dbReference>
<gene>
    <name evidence="6" type="ORF">SAMN02745220_04401</name>
</gene>
<evidence type="ECO:0000313" key="7">
    <source>
        <dbReference type="Proteomes" id="UP000184603"/>
    </source>
</evidence>
<dbReference type="Gene3D" id="1.10.10.10">
    <property type="entry name" value="Winged helix-like DNA-binding domain superfamily/Winged helix DNA-binding domain"/>
    <property type="match status" value="1"/>
</dbReference>
<dbReference type="InterPro" id="IPR036390">
    <property type="entry name" value="WH_DNA-bd_sf"/>
</dbReference>
<dbReference type="PANTHER" id="PTHR30126:SF94">
    <property type="entry name" value="LYSR FAMILY TRANSCRIPTIONAL REGULATOR"/>
    <property type="match status" value="1"/>
</dbReference>
<dbReference type="SUPFAM" id="SSF46785">
    <property type="entry name" value="Winged helix' DNA-binding domain"/>
    <property type="match status" value="1"/>
</dbReference>
<dbReference type="RefSeq" id="WP_073615813.1">
    <property type="nucleotide sequence ID" value="NZ_FRFE01000032.1"/>
</dbReference>
<dbReference type="GO" id="GO:0000976">
    <property type="term" value="F:transcription cis-regulatory region binding"/>
    <property type="evidence" value="ECO:0007669"/>
    <property type="project" value="TreeGrafter"/>
</dbReference>
<keyword evidence="7" id="KW-1185">Reference proteome</keyword>
<proteinExistence type="inferred from homology"/>
<evidence type="ECO:0000259" key="5">
    <source>
        <dbReference type="PROSITE" id="PS50931"/>
    </source>
</evidence>
<dbReference type="InterPro" id="IPR000847">
    <property type="entry name" value="LysR_HTH_N"/>
</dbReference>
<evidence type="ECO:0000256" key="4">
    <source>
        <dbReference type="ARBA" id="ARBA00023163"/>
    </source>
</evidence>
<dbReference type="InterPro" id="IPR005119">
    <property type="entry name" value="LysR_subst-bd"/>
</dbReference>
<name>A0A1M7YHQ2_9BACT</name>
<dbReference type="Gene3D" id="3.40.190.290">
    <property type="match status" value="1"/>
</dbReference>
<dbReference type="FunFam" id="1.10.10.10:FF:000001">
    <property type="entry name" value="LysR family transcriptional regulator"/>
    <property type="match status" value="1"/>
</dbReference>
<accession>A0A1M7YHQ2</accession>
<evidence type="ECO:0000256" key="2">
    <source>
        <dbReference type="ARBA" id="ARBA00023015"/>
    </source>
</evidence>
<keyword evidence="3" id="KW-0238">DNA-binding</keyword>
<dbReference type="STRING" id="1121416.SAMN02745220_04401"/>
<dbReference type="PROSITE" id="PS50931">
    <property type="entry name" value="HTH_LYSR"/>
    <property type="match status" value="1"/>
</dbReference>
<keyword evidence="4" id="KW-0804">Transcription</keyword>
<comment type="similarity">
    <text evidence="1">Belongs to the LysR transcriptional regulatory family.</text>
</comment>
<dbReference type="OrthoDB" id="5317428at2"/>
<reference evidence="6 7" key="1">
    <citation type="submission" date="2016-12" db="EMBL/GenBank/DDBJ databases">
        <authorList>
            <person name="Song W.-J."/>
            <person name="Kurnit D.M."/>
        </authorList>
    </citation>
    <scope>NUCLEOTIDE SEQUENCE [LARGE SCALE GENOMIC DNA]</scope>
    <source>
        <strain evidence="6 7">DSM 18488</strain>
    </source>
</reference>
<evidence type="ECO:0000256" key="3">
    <source>
        <dbReference type="ARBA" id="ARBA00023125"/>
    </source>
</evidence>
<dbReference type="InterPro" id="IPR036388">
    <property type="entry name" value="WH-like_DNA-bd_sf"/>
</dbReference>
<organism evidence="6 7">
    <name type="scientific">Desulfopila aestuarii DSM 18488</name>
    <dbReference type="NCBI Taxonomy" id="1121416"/>
    <lineage>
        <taxon>Bacteria</taxon>
        <taxon>Pseudomonadati</taxon>
        <taxon>Thermodesulfobacteriota</taxon>
        <taxon>Desulfobulbia</taxon>
        <taxon>Desulfobulbales</taxon>
        <taxon>Desulfocapsaceae</taxon>
        <taxon>Desulfopila</taxon>
    </lineage>
</organism>
<dbReference type="EMBL" id="FRFE01000032">
    <property type="protein sequence ID" value="SHO52185.1"/>
    <property type="molecule type" value="Genomic_DNA"/>
</dbReference>
<dbReference type="Pfam" id="PF00126">
    <property type="entry name" value="HTH_1"/>
    <property type="match status" value="1"/>
</dbReference>
<evidence type="ECO:0000256" key="1">
    <source>
        <dbReference type="ARBA" id="ARBA00009437"/>
    </source>
</evidence>
<dbReference type="GO" id="GO:0003700">
    <property type="term" value="F:DNA-binding transcription factor activity"/>
    <property type="evidence" value="ECO:0007669"/>
    <property type="project" value="InterPro"/>
</dbReference>
<keyword evidence="2" id="KW-0805">Transcription regulation</keyword>
<feature type="domain" description="HTH lysR-type" evidence="5">
    <location>
        <begin position="3"/>
        <end position="60"/>
    </location>
</feature>